<dbReference type="RefSeq" id="WP_084626394.1">
    <property type="nucleotide sequence ID" value="NZ_BMWY01000008.1"/>
</dbReference>
<keyword evidence="5" id="KW-1185">Reference proteome</keyword>
<evidence type="ECO:0000313" key="4">
    <source>
        <dbReference type="EMBL" id="GGZ62731.1"/>
    </source>
</evidence>
<dbReference type="InterPro" id="IPR026444">
    <property type="entry name" value="Secre_tail"/>
</dbReference>
<feature type="domain" description="Secretion system C-terminal sorting" evidence="2">
    <location>
        <begin position="593"/>
        <end position="660"/>
    </location>
</feature>
<name>A0ABQ3C3H1_9FLAO</name>
<accession>A0ABQ3C3H1</accession>
<dbReference type="NCBIfam" id="TIGR04183">
    <property type="entry name" value="Por_Secre_tail"/>
    <property type="match status" value="1"/>
</dbReference>
<comment type="caution">
    <text evidence="4">The sequence shown here is derived from an EMBL/GenBank/DDBJ whole genome shotgun (WGS) entry which is preliminary data.</text>
</comment>
<dbReference type="EMBL" id="BMWY01000008">
    <property type="protein sequence ID" value="GGZ62731.1"/>
    <property type="molecule type" value="Genomic_DNA"/>
</dbReference>
<dbReference type="InterPro" id="IPR001611">
    <property type="entry name" value="Leu-rich_rpt"/>
</dbReference>
<dbReference type="PROSITE" id="PS51450">
    <property type="entry name" value="LRR"/>
    <property type="match status" value="1"/>
</dbReference>
<feature type="domain" description="DUF7619" evidence="3">
    <location>
        <begin position="442"/>
        <end position="575"/>
    </location>
</feature>
<dbReference type="InterPro" id="IPR055353">
    <property type="entry name" value="DUF7619"/>
</dbReference>
<gene>
    <name evidence="4" type="ORF">GCM10008088_25200</name>
</gene>
<protein>
    <submittedName>
        <fullName evidence="4">Uncharacterized protein</fullName>
    </submittedName>
</protein>
<keyword evidence="1" id="KW-0732">Signal</keyword>
<dbReference type="InterPro" id="IPR047589">
    <property type="entry name" value="DUF11_rpt"/>
</dbReference>
<evidence type="ECO:0000259" key="3">
    <source>
        <dbReference type="Pfam" id="PF24595"/>
    </source>
</evidence>
<evidence type="ECO:0000256" key="1">
    <source>
        <dbReference type="ARBA" id="ARBA00022729"/>
    </source>
</evidence>
<proteinExistence type="predicted"/>
<dbReference type="SUPFAM" id="SSF52058">
    <property type="entry name" value="L domain-like"/>
    <property type="match status" value="1"/>
</dbReference>
<reference evidence="5" key="1">
    <citation type="journal article" date="2019" name="Int. J. Syst. Evol. Microbiol.">
        <title>The Global Catalogue of Microorganisms (GCM) 10K type strain sequencing project: providing services to taxonomists for standard genome sequencing and annotation.</title>
        <authorList>
            <consortium name="The Broad Institute Genomics Platform"/>
            <consortium name="The Broad Institute Genome Sequencing Center for Infectious Disease"/>
            <person name="Wu L."/>
            <person name="Ma J."/>
        </authorList>
    </citation>
    <scope>NUCLEOTIDE SEQUENCE [LARGE SCALE GENOMIC DNA]</scope>
    <source>
        <strain evidence="5">KCTC 12708</strain>
    </source>
</reference>
<dbReference type="InterPro" id="IPR032675">
    <property type="entry name" value="LRR_dom_sf"/>
</dbReference>
<dbReference type="GeneID" id="94370185"/>
<organism evidence="4 5">
    <name type="scientific">Mesonia mobilis</name>
    <dbReference type="NCBI Taxonomy" id="369791"/>
    <lineage>
        <taxon>Bacteria</taxon>
        <taxon>Pseudomonadati</taxon>
        <taxon>Bacteroidota</taxon>
        <taxon>Flavobacteriia</taxon>
        <taxon>Flavobacteriales</taxon>
        <taxon>Flavobacteriaceae</taxon>
        <taxon>Mesonia</taxon>
    </lineage>
</organism>
<dbReference type="Proteomes" id="UP000615593">
    <property type="component" value="Unassembled WGS sequence"/>
</dbReference>
<sequence>MKKITLFLFCIICLQNLYSQNIDFPDENLKNALLEYEPIIDTNDDGEIQISEALAVTELQLNFYYTNYNITDPTGLENFENLTDLDLYGNSITSIEVSSLINLEYLYLGNNSITGIDVSNNVALLYFDIYDNLITELDVSQNPNIIGLSFFDNTELTYLNLKNGNSSNISLGEGFYETPNLELVCVDEIDIFNPWEYQQLQEINASITTNCNFGDDELNLVSGFVKYDIGLGCDDVSAATVANTFVFANVGGYDYATLTQANGYYALYTTEGNNTLTAFSANSNFTFTPASEQVDFTGYGNQATVNFCAEANAEVNDASIVLLPIGGAVPGFSSNYQIVITNQGTTDLDGEILLTYNENLQTFIEASPSESTATNNTLSFSFTDIAPFQSDYINVEFLNAQPPTLTSGDILDFNVEVIPSVTDDNLENNEFILNQEVVNSYDPNDKRVLEGSQVHIDDAGKYLNYIIRFQNTGTANAQRVAIRDTLSANLDWNSLQMISSSDSYQVNIKNGNAVEFVFDGINLPYEDADVEGSQGYIAYKIKPKSGIAVGDIIAGDAAIYFDFNEPIITNEVSTEFVEELSVASSDFSAEVNLYPNPTSGVVSIQNNSALPIENVEFYSITGQKVLTSTSTQIDLSALNSGVYFVKLIAAEGTAITKKVVKQ</sequence>
<evidence type="ECO:0000259" key="2">
    <source>
        <dbReference type="Pfam" id="PF18962"/>
    </source>
</evidence>
<evidence type="ECO:0000313" key="5">
    <source>
        <dbReference type="Proteomes" id="UP000615593"/>
    </source>
</evidence>
<dbReference type="Pfam" id="PF18962">
    <property type="entry name" value="Por_Secre_tail"/>
    <property type="match status" value="1"/>
</dbReference>
<dbReference type="NCBIfam" id="TIGR01451">
    <property type="entry name" value="B_ant_repeat"/>
    <property type="match status" value="1"/>
</dbReference>
<dbReference type="Pfam" id="PF24595">
    <property type="entry name" value="DUF7619"/>
    <property type="match status" value="1"/>
</dbReference>
<dbReference type="Gene3D" id="3.80.10.10">
    <property type="entry name" value="Ribonuclease Inhibitor"/>
    <property type="match status" value="1"/>
</dbReference>